<sequence length="80" mass="8261">MTAHERAQRPGTAPARAASGAARAERIAPVPPMSTLLASCAAAAAVSQPPDEREADEREHTPAEPVELNLPAEQPDRGAA</sequence>
<feature type="compositionally biased region" description="Basic and acidic residues" evidence="1">
    <location>
        <begin position="50"/>
        <end position="62"/>
    </location>
</feature>
<gene>
    <name evidence="2" type="ORF">SCA03_13340</name>
</gene>
<name>A0A4Y3QW21_STRCI</name>
<feature type="compositionally biased region" description="Low complexity" evidence="1">
    <location>
        <begin position="13"/>
        <end position="22"/>
    </location>
</feature>
<organism evidence="2 3">
    <name type="scientific">Streptomyces cacaoi</name>
    <dbReference type="NCBI Taxonomy" id="1898"/>
    <lineage>
        <taxon>Bacteria</taxon>
        <taxon>Bacillati</taxon>
        <taxon>Actinomycetota</taxon>
        <taxon>Actinomycetes</taxon>
        <taxon>Kitasatosporales</taxon>
        <taxon>Streptomycetaceae</taxon>
        <taxon>Streptomyces</taxon>
    </lineage>
</organism>
<feature type="region of interest" description="Disordered" evidence="1">
    <location>
        <begin position="41"/>
        <end position="80"/>
    </location>
</feature>
<protein>
    <submittedName>
        <fullName evidence="2">Uncharacterized protein</fullName>
    </submittedName>
</protein>
<reference evidence="2 3" key="1">
    <citation type="submission" date="2019-06" db="EMBL/GenBank/DDBJ databases">
        <title>Whole genome shotgun sequence of Streptomyces cacaoi subsp. cacaoi NBRC 12748.</title>
        <authorList>
            <person name="Hosoyama A."/>
            <person name="Uohara A."/>
            <person name="Ohji S."/>
            <person name="Ichikawa N."/>
        </authorList>
    </citation>
    <scope>NUCLEOTIDE SEQUENCE [LARGE SCALE GENOMIC DNA]</scope>
    <source>
        <strain evidence="2 3">NBRC 12748</strain>
    </source>
</reference>
<evidence type="ECO:0000313" key="3">
    <source>
        <dbReference type="Proteomes" id="UP000319210"/>
    </source>
</evidence>
<evidence type="ECO:0000313" key="2">
    <source>
        <dbReference type="EMBL" id="GEB48783.1"/>
    </source>
</evidence>
<evidence type="ECO:0000256" key="1">
    <source>
        <dbReference type="SAM" id="MobiDB-lite"/>
    </source>
</evidence>
<dbReference type="Proteomes" id="UP000319210">
    <property type="component" value="Unassembled WGS sequence"/>
</dbReference>
<dbReference type="RefSeq" id="WP_078874854.1">
    <property type="nucleotide sequence ID" value="NZ_BJMM01000004.1"/>
</dbReference>
<comment type="caution">
    <text evidence="2">The sequence shown here is derived from an EMBL/GenBank/DDBJ whole genome shotgun (WGS) entry which is preliminary data.</text>
</comment>
<proteinExistence type="predicted"/>
<dbReference type="AlphaFoldDB" id="A0A4Y3QW21"/>
<feature type="region of interest" description="Disordered" evidence="1">
    <location>
        <begin position="1"/>
        <end position="27"/>
    </location>
</feature>
<keyword evidence="3" id="KW-1185">Reference proteome</keyword>
<dbReference type="EMBL" id="BJMM01000004">
    <property type="protein sequence ID" value="GEB48783.1"/>
    <property type="molecule type" value="Genomic_DNA"/>
</dbReference>
<accession>A0A4Y3QW21</accession>